<evidence type="ECO:0000313" key="1">
    <source>
        <dbReference type="EMBL" id="KAF9058988.1"/>
    </source>
</evidence>
<organism evidence="1 2">
    <name type="scientific">Rhodocollybia butyracea</name>
    <dbReference type="NCBI Taxonomy" id="206335"/>
    <lineage>
        <taxon>Eukaryota</taxon>
        <taxon>Fungi</taxon>
        <taxon>Dikarya</taxon>
        <taxon>Basidiomycota</taxon>
        <taxon>Agaricomycotina</taxon>
        <taxon>Agaricomycetes</taxon>
        <taxon>Agaricomycetidae</taxon>
        <taxon>Agaricales</taxon>
        <taxon>Marasmiineae</taxon>
        <taxon>Omphalotaceae</taxon>
        <taxon>Rhodocollybia</taxon>
    </lineage>
</organism>
<comment type="caution">
    <text evidence="1">The sequence shown here is derived from an EMBL/GenBank/DDBJ whole genome shotgun (WGS) entry which is preliminary data.</text>
</comment>
<name>A0A9P5P808_9AGAR</name>
<dbReference type="EMBL" id="JADNRY010000334">
    <property type="protein sequence ID" value="KAF9058988.1"/>
    <property type="molecule type" value="Genomic_DNA"/>
</dbReference>
<keyword evidence="2" id="KW-1185">Reference proteome</keyword>
<sequence>MGLDRCYFPKLTELDVTLPDLIDHEDWEAAYDADTSLSELKEVVTRSKCVLQRVDLIVYAEDYEHLEPELTLQIVDKFFEGLPVKAKGSFVENVSLQEWKENMGKTIDAV</sequence>
<evidence type="ECO:0000313" key="2">
    <source>
        <dbReference type="Proteomes" id="UP000772434"/>
    </source>
</evidence>
<gene>
    <name evidence="1" type="ORF">BDP27DRAFT_1431995</name>
</gene>
<accession>A0A9P5P808</accession>
<protein>
    <submittedName>
        <fullName evidence="1">Uncharacterized protein</fullName>
    </submittedName>
</protein>
<dbReference type="AlphaFoldDB" id="A0A9P5P808"/>
<reference evidence="1" key="1">
    <citation type="submission" date="2020-11" db="EMBL/GenBank/DDBJ databases">
        <authorList>
            <consortium name="DOE Joint Genome Institute"/>
            <person name="Ahrendt S."/>
            <person name="Riley R."/>
            <person name="Andreopoulos W."/>
            <person name="Labutti K."/>
            <person name="Pangilinan J."/>
            <person name="Ruiz-Duenas F.J."/>
            <person name="Barrasa J.M."/>
            <person name="Sanchez-Garcia M."/>
            <person name="Camarero S."/>
            <person name="Miyauchi S."/>
            <person name="Serrano A."/>
            <person name="Linde D."/>
            <person name="Babiker R."/>
            <person name="Drula E."/>
            <person name="Ayuso-Fernandez I."/>
            <person name="Pacheco R."/>
            <person name="Padilla G."/>
            <person name="Ferreira P."/>
            <person name="Barriuso J."/>
            <person name="Kellner H."/>
            <person name="Castanera R."/>
            <person name="Alfaro M."/>
            <person name="Ramirez L."/>
            <person name="Pisabarro A.G."/>
            <person name="Kuo A."/>
            <person name="Tritt A."/>
            <person name="Lipzen A."/>
            <person name="He G."/>
            <person name="Yan M."/>
            <person name="Ng V."/>
            <person name="Cullen D."/>
            <person name="Martin F."/>
            <person name="Rosso M.-N."/>
            <person name="Henrissat B."/>
            <person name="Hibbett D."/>
            <person name="Martinez A.T."/>
            <person name="Grigoriev I.V."/>
        </authorList>
    </citation>
    <scope>NUCLEOTIDE SEQUENCE</scope>
    <source>
        <strain evidence="1">AH 40177</strain>
    </source>
</reference>
<proteinExistence type="predicted"/>
<dbReference type="Proteomes" id="UP000772434">
    <property type="component" value="Unassembled WGS sequence"/>
</dbReference>
<dbReference type="OrthoDB" id="3266451at2759"/>